<reference evidence="2" key="1">
    <citation type="journal article" date="2014" name="Int. J. Syst. Evol. Microbiol.">
        <title>Complete genome sequence of Corynebacterium casei LMG S-19264T (=DSM 44701T), isolated from a smear-ripened cheese.</title>
        <authorList>
            <consortium name="US DOE Joint Genome Institute (JGI-PGF)"/>
            <person name="Walter F."/>
            <person name="Albersmeier A."/>
            <person name="Kalinowski J."/>
            <person name="Ruckert C."/>
        </authorList>
    </citation>
    <scope>NUCLEOTIDE SEQUENCE</scope>
    <source>
        <strain evidence="2">JCM 3093</strain>
    </source>
</reference>
<organism evidence="2 3">
    <name type="scientific">Planomonospora parontospora</name>
    <dbReference type="NCBI Taxonomy" id="58119"/>
    <lineage>
        <taxon>Bacteria</taxon>
        <taxon>Bacillati</taxon>
        <taxon>Actinomycetota</taxon>
        <taxon>Actinomycetes</taxon>
        <taxon>Streptosporangiales</taxon>
        <taxon>Streptosporangiaceae</taxon>
        <taxon>Planomonospora</taxon>
    </lineage>
</organism>
<reference evidence="2" key="2">
    <citation type="submission" date="2022-09" db="EMBL/GenBank/DDBJ databases">
        <authorList>
            <person name="Sun Q."/>
            <person name="Ohkuma M."/>
        </authorList>
    </citation>
    <scope>NUCLEOTIDE SEQUENCE</scope>
    <source>
        <strain evidence="2">JCM 3093</strain>
    </source>
</reference>
<sequence length="90" mass="8900">MAPFLGTQANATSIRSDAGSPQSSGTRIRPSHRCVAAAHGWAGGLVGVTVEVDGAGEAGEAEGTASSPVSRATAVAVIRNIRGACPGTQR</sequence>
<evidence type="ECO:0000313" key="3">
    <source>
        <dbReference type="Proteomes" id="UP000627984"/>
    </source>
</evidence>
<protein>
    <submittedName>
        <fullName evidence="2">Uncharacterized protein</fullName>
    </submittedName>
</protein>
<comment type="caution">
    <text evidence="2">The sequence shown here is derived from an EMBL/GenBank/DDBJ whole genome shotgun (WGS) entry which is preliminary data.</text>
</comment>
<gene>
    <name evidence="2" type="ORF">GCM10010126_00500</name>
</gene>
<name>A0AA37F237_9ACTN</name>
<feature type="region of interest" description="Disordered" evidence="1">
    <location>
        <begin position="1"/>
        <end position="31"/>
    </location>
</feature>
<dbReference type="Proteomes" id="UP000627984">
    <property type="component" value="Unassembled WGS sequence"/>
</dbReference>
<evidence type="ECO:0000313" key="2">
    <source>
        <dbReference type="EMBL" id="GGK44860.1"/>
    </source>
</evidence>
<dbReference type="EMBL" id="BMQD01000001">
    <property type="protein sequence ID" value="GGK44860.1"/>
    <property type="molecule type" value="Genomic_DNA"/>
</dbReference>
<evidence type="ECO:0000256" key="1">
    <source>
        <dbReference type="SAM" id="MobiDB-lite"/>
    </source>
</evidence>
<feature type="compositionally biased region" description="Polar residues" evidence="1">
    <location>
        <begin position="7"/>
        <end position="26"/>
    </location>
</feature>
<dbReference type="AlphaFoldDB" id="A0AA37F237"/>
<proteinExistence type="predicted"/>
<accession>A0AA37F237</accession>